<dbReference type="AlphaFoldDB" id="A0AAV7VZQ9"/>
<gene>
    <name evidence="1" type="ORF">NDU88_000975</name>
</gene>
<evidence type="ECO:0000313" key="1">
    <source>
        <dbReference type="EMBL" id="KAJ1205545.1"/>
    </source>
</evidence>
<protein>
    <submittedName>
        <fullName evidence="1">Uncharacterized protein</fullName>
    </submittedName>
</protein>
<sequence>MVPGLNGELVPMPSSTCAAPKLKGSMASWPDLPRPLRLEAQTAEICIARGQLNSVDDVRVYVCVSELTCGVPVPVPPPANNNEKKQAVGRC</sequence>
<dbReference type="EMBL" id="JANPWB010000002">
    <property type="protein sequence ID" value="KAJ1205545.1"/>
    <property type="molecule type" value="Genomic_DNA"/>
</dbReference>
<proteinExistence type="predicted"/>
<comment type="caution">
    <text evidence="1">The sequence shown here is derived from an EMBL/GenBank/DDBJ whole genome shotgun (WGS) entry which is preliminary data.</text>
</comment>
<organism evidence="1 2">
    <name type="scientific">Pleurodeles waltl</name>
    <name type="common">Iberian ribbed newt</name>
    <dbReference type="NCBI Taxonomy" id="8319"/>
    <lineage>
        <taxon>Eukaryota</taxon>
        <taxon>Metazoa</taxon>
        <taxon>Chordata</taxon>
        <taxon>Craniata</taxon>
        <taxon>Vertebrata</taxon>
        <taxon>Euteleostomi</taxon>
        <taxon>Amphibia</taxon>
        <taxon>Batrachia</taxon>
        <taxon>Caudata</taxon>
        <taxon>Salamandroidea</taxon>
        <taxon>Salamandridae</taxon>
        <taxon>Pleurodelinae</taxon>
        <taxon>Pleurodeles</taxon>
    </lineage>
</organism>
<name>A0AAV7VZQ9_PLEWA</name>
<reference evidence="1" key="1">
    <citation type="journal article" date="2022" name="bioRxiv">
        <title>Sequencing and chromosome-scale assembly of the giantPleurodeles waltlgenome.</title>
        <authorList>
            <person name="Brown T."/>
            <person name="Elewa A."/>
            <person name="Iarovenko S."/>
            <person name="Subramanian E."/>
            <person name="Araus A.J."/>
            <person name="Petzold A."/>
            <person name="Susuki M."/>
            <person name="Suzuki K.-i.T."/>
            <person name="Hayashi T."/>
            <person name="Toyoda A."/>
            <person name="Oliveira C."/>
            <person name="Osipova E."/>
            <person name="Leigh N.D."/>
            <person name="Simon A."/>
            <person name="Yun M.H."/>
        </authorList>
    </citation>
    <scope>NUCLEOTIDE SEQUENCE</scope>
    <source>
        <strain evidence="1">20211129_DDA</strain>
        <tissue evidence="1">Liver</tissue>
    </source>
</reference>
<accession>A0AAV7VZQ9</accession>
<evidence type="ECO:0000313" key="2">
    <source>
        <dbReference type="Proteomes" id="UP001066276"/>
    </source>
</evidence>
<keyword evidence="2" id="KW-1185">Reference proteome</keyword>
<dbReference type="Proteomes" id="UP001066276">
    <property type="component" value="Chromosome 1_2"/>
</dbReference>